<reference evidence="1" key="1">
    <citation type="journal article" date="2014" name="Front. Microbiol.">
        <title>High frequency of phylogenetically diverse reductive dehalogenase-homologous genes in deep subseafloor sedimentary metagenomes.</title>
        <authorList>
            <person name="Kawai M."/>
            <person name="Futagami T."/>
            <person name="Toyoda A."/>
            <person name="Takaki Y."/>
            <person name="Nishi S."/>
            <person name="Hori S."/>
            <person name="Arai W."/>
            <person name="Tsubouchi T."/>
            <person name="Morono Y."/>
            <person name="Uchiyama I."/>
            <person name="Ito T."/>
            <person name="Fujiyama A."/>
            <person name="Inagaki F."/>
            <person name="Takami H."/>
        </authorList>
    </citation>
    <scope>NUCLEOTIDE SEQUENCE</scope>
    <source>
        <strain evidence="1">Expedition CK06-06</strain>
    </source>
</reference>
<feature type="non-terminal residue" evidence="1">
    <location>
        <position position="1"/>
    </location>
</feature>
<proteinExistence type="predicted"/>
<name>X1LZZ1_9ZZZZ</name>
<protein>
    <submittedName>
        <fullName evidence="1">Uncharacterized protein</fullName>
    </submittedName>
</protein>
<comment type="caution">
    <text evidence="1">The sequence shown here is derived from an EMBL/GenBank/DDBJ whole genome shotgun (WGS) entry which is preliminary data.</text>
</comment>
<dbReference type="AlphaFoldDB" id="X1LZZ1"/>
<evidence type="ECO:0000313" key="1">
    <source>
        <dbReference type="EMBL" id="GAI11391.1"/>
    </source>
</evidence>
<organism evidence="1">
    <name type="scientific">marine sediment metagenome</name>
    <dbReference type="NCBI Taxonomy" id="412755"/>
    <lineage>
        <taxon>unclassified sequences</taxon>
        <taxon>metagenomes</taxon>
        <taxon>ecological metagenomes</taxon>
    </lineage>
</organism>
<dbReference type="EMBL" id="BARV01009033">
    <property type="protein sequence ID" value="GAI11391.1"/>
    <property type="molecule type" value="Genomic_DNA"/>
</dbReference>
<sequence length="32" mass="3679">ASVARIIFGVMSHLNKSWKDKPIKEFTFTQKA</sequence>
<accession>X1LZZ1</accession>
<gene>
    <name evidence="1" type="ORF">S06H3_17963</name>
</gene>